<evidence type="ECO:0000256" key="1">
    <source>
        <dbReference type="SAM" id="Phobius"/>
    </source>
</evidence>
<dbReference type="EMBL" id="PFGC01000013">
    <property type="protein sequence ID" value="PIW37258.1"/>
    <property type="molecule type" value="Genomic_DNA"/>
</dbReference>
<protein>
    <recommendedName>
        <fullName evidence="2">M23ase beta-sheet core domain-containing protein</fullName>
    </recommendedName>
</protein>
<evidence type="ECO:0000313" key="3">
    <source>
        <dbReference type="EMBL" id="PIW37258.1"/>
    </source>
</evidence>
<gene>
    <name evidence="3" type="ORF">COW24_00970</name>
</gene>
<evidence type="ECO:0000313" key="4">
    <source>
        <dbReference type="Proteomes" id="UP000230292"/>
    </source>
</evidence>
<dbReference type="AlphaFoldDB" id="A0A2M7H4U8"/>
<keyword evidence="1" id="KW-0472">Membrane</keyword>
<keyword evidence="1" id="KW-0812">Transmembrane</keyword>
<feature type="transmembrane region" description="Helical" evidence="1">
    <location>
        <begin position="12"/>
        <end position="30"/>
    </location>
</feature>
<evidence type="ECO:0000259" key="2">
    <source>
        <dbReference type="Pfam" id="PF01551"/>
    </source>
</evidence>
<accession>A0A2M7H4U8</accession>
<feature type="domain" description="M23ase beta-sheet core" evidence="2">
    <location>
        <begin position="114"/>
        <end position="181"/>
    </location>
</feature>
<proteinExistence type="predicted"/>
<name>A0A2M7H4U8_9BACT</name>
<dbReference type="CDD" id="cd12797">
    <property type="entry name" value="M23_peptidase"/>
    <property type="match status" value="1"/>
</dbReference>
<dbReference type="InterPro" id="IPR016047">
    <property type="entry name" value="M23ase_b-sheet_dom"/>
</dbReference>
<organism evidence="3 4">
    <name type="scientific">Candidatus Kerfeldbacteria bacterium CG15_BIG_FIL_POST_REV_8_21_14_020_45_12</name>
    <dbReference type="NCBI Taxonomy" id="2014247"/>
    <lineage>
        <taxon>Bacteria</taxon>
        <taxon>Candidatus Kerfeldiibacteriota</taxon>
    </lineage>
</organism>
<keyword evidence="1" id="KW-1133">Transmembrane helix</keyword>
<dbReference type="Pfam" id="PF01551">
    <property type="entry name" value="Peptidase_M23"/>
    <property type="match status" value="1"/>
</dbReference>
<comment type="caution">
    <text evidence="3">The sequence shown here is derived from an EMBL/GenBank/DDBJ whole genome shotgun (WGS) entry which is preliminary data.</text>
</comment>
<sequence>MQNYLASSNRIIVVTLALLIVFGVAGYSIWDYLRLDNTDNKLIEKTSDDEVRIKSLAINLDYYDPETNMAGDLVFTQDSFPEETVPALFTDYGTEVAGNSANNWQSRLNPQPTFIAPLGTEVHALIDGEVVAIPQLYSGDYSIHMQGKGSDLIFETEHVINLKVQIGDKVKAGDVIAEVSDYDAINYHGLGLVEIGILKGGNPPQHLCPFAYLDESIKDDTLSKITDLKKSWEEYRGDTTIYDESAEVIPGCLTQSFIEG</sequence>
<dbReference type="SUPFAM" id="SSF51261">
    <property type="entry name" value="Duplicated hybrid motif"/>
    <property type="match status" value="1"/>
</dbReference>
<dbReference type="Gene3D" id="2.70.70.10">
    <property type="entry name" value="Glucose Permease (Domain IIA)"/>
    <property type="match status" value="1"/>
</dbReference>
<dbReference type="InterPro" id="IPR011055">
    <property type="entry name" value="Dup_hybrid_motif"/>
</dbReference>
<dbReference type="Proteomes" id="UP000230292">
    <property type="component" value="Unassembled WGS sequence"/>
</dbReference>
<reference evidence="3 4" key="1">
    <citation type="submission" date="2017-09" db="EMBL/GenBank/DDBJ databases">
        <title>Depth-based differentiation of microbial function through sediment-hosted aquifers and enrichment of novel symbionts in the deep terrestrial subsurface.</title>
        <authorList>
            <person name="Probst A.J."/>
            <person name="Ladd B."/>
            <person name="Jarett J.K."/>
            <person name="Geller-Mcgrath D.E."/>
            <person name="Sieber C.M."/>
            <person name="Emerson J.B."/>
            <person name="Anantharaman K."/>
            <person name="Thomas B.C."/>
            <person name="Malmstrom R."/>
            <person name="Stieglmeier M."/>
            <person name="Klingl A."/>
            <person name="Woyke T."/>
            <person name="Ryan C.M."/>
            <person name="Banfield J.F."/>
        </authorList>
    </citation>
    <scope>NUCLEOTIDE SEQUENCE [LARGE SCALE GENOMIC DNA]</scope>
    <source>
        <strain evidence="3">CG15_BIG_FIL_POST_REV_8_21_14_020_45_12</strain>
    </source>
</reference>